<keyword evidence="3" id="KW-1185">Reference proteome</keyword>
<feature type="transmembrane region" description="Helical" evidence="1">
    <location>
        <begin position="6"/>
        <end position="26"/>
    </location>
</feature>
<dbReference type="EMBL" id="KY322437">
    <property type="protein sequence ID" value="AUF82573.1"/>
    <property type="molecule type" value="Genomic_DNA"/>
</dbReference>
<gene>
    <name evidence="2" type="ORF">TetV_491</name>
</gene>
<keyword evidence="1" id="KW-0472">Membrane</keyword>
<evidence type="ECO:0000313" key="3">
    <source>
        <dbReference type="Proteomes" id="UP000244773"/>
    </source>
</evidence>
<reference evidence="2" key="1">
    <citation type="journal article" date="2018" name="Virology">
        <title>A giant virus infecting green algae encodes key fermentation genes.</title>
        <authorList>
            <person name="Schvarcz C.R."/>
            <person name="Steward G.F."/>
        </authorList>
    </citation>
    <scope>NUCLEOTIDE SEQUENCE [LARGE SCALE GENOMIC DNA]</scope>
</reference>
<organism evidence="2">
    <name type="scientific">Tetraselmis virus 1</name>
    <dbReference type="NCBI Taxonomy" id="2060617"/>
    <lineage>
        <taxon>Viruses</taxon>
        <taxon>Varidnaviria</taxon>
        <taxon>Bamfordvirae</taxon>
        <taxon>Nucleocytoviricota</taxon>
        <taxon>Megaviricetes</taxon>
        <taxon>Imitervirales</taxon>
        <taxon>Allomimiviridae</taxon>
        <taxon>Oceanusvirus</taxon>
        <taxon>Oceanusvirus kaneohense</taxon>
    </lineage>
</organism>
<proteinExistence type="predicted"/>
<evidence type="ECO:0000313" key="2">
    <source>
        <dbReference type="EMBL" id="AUF82573.1"/>
    </source>
</evidence>
<sequence length="226" mass="24716">MLPWYLIFAIGTAVCAIIGITVFFVSKKKDKTQEPKNKLLKSATIRNGRIFVEMVAGAESSKLYSVPQNEDTIDVPDFSGLKENGEYVHGESNGISLRGNNEEGTYDIYAVSVNGITESIKGIELWRMDVGEVGAVKEGGCVRIFGTTNKPLKSVTGKLSKKDDMFKDSEMFNGTVDNNEFELLFGSCEGSVGPIPEGDNLKAVVKIVPGEKFDTIAWTEMILNVE</sequence>
<evidence type="ECO:0000256" key="1">
    <source>
        <dbReference type="SAM" id="Phobius"/>
    </source>
</evidence>
<keyword evidence="1" id="KW-1133">Transmembrane helix</keyword>
<accession>A0A2P0VNU6</accession>
<keyword evidence="1" id="KW-0812">Transmembrane</keyword>
<protein>
    <submittedName>
        <fullName evidence="2">Uncharacterized protein</fullName>
    </submittedName>
</protein>
<name>A0A2P0VNU6_9VIRU</name>
<dbReference type="Proteomes" id="UP000244773">
    <property type="component" value="Segment"/>
</dbReference>